<reference evidence="2 3" key="1">
    <citation type="submission" date="2017-08" db="EMBL/GenBank/DDBJ databases">
        <title>Aeromonas veronii bv sobria strain NS22 whole genome sequencing.</title>
        <authorList>
            <person name="Katharios P."/>
            <person name="Ha V.Q."/>
            <person name="Smyrli M."/>
        </authorList>
    </citation>
    <scope>NUCLEOTIDE SEQUENCE [LARGE SCALE GENOMIC DNA]</scope>
    <source>
        <strain evidence="2 3">NS22</strain>
    </source>
</reference>
<dbReference type="InterPro" id="IPR028943">
    <property type="entry name" value="ZorC_EH_Signature_dom"/>
</dbReference>
<evidence type="ECO:0000313" key="2">
    <source>
        <dbReference type="EMBL" id="TYD44770.1"/>
    </source>
</evidence>
<name>A0ABY3MLW7_AERVE</name>
<evidence type="ECO:0000313" key="3">
    <source>
        <dbReference type="Proteomes" id="UP000323129"/>
    </source>
</evidence>
<comment type="caution">
    <text evidence="2">The sequence shown here is derived from an EMBL/GenBank/DDBJ whole genome shotgun (WGS) entry which is preliminary data.</text>
</comment>
<keyword evidence="3" id="KW-1185">Reference proteome</keyword>
<organism evidence="2 3">
    <name type="scientific">Aeromonas veronii</name>
    <dbReference type="NCBI Taxonomy" id="654"/>
    <lineage>
        <taxon>Bacteria</taxon>
        <taxon>Pseudomonadati</taxon>
        <taxon>Pseudomonadota</taxon>
        <taxon>Gammaproteobacteria</taxon>
        <taxon>Aeromonadales</taxon>
        <taxon>Aeromonadaceae</taxon>
        <taxon>Aeromonas</taxon>
    </lineage>
</organism>
<feature type="domain" description="Zorya protein ZorC EH" evidence="1">
    <location>
        <begin position="22"/>
        <end position="67"/>
    </location>
</feature>
<dbReference type="Proteomes" id="UP000323129">
    <property type="component" value="Unassembled WGS sequence"/>
</dbReference>
<gene>
    <name evidence="2" type="ORF">CJF24_10155</name>
</gene>
<dbReference type="Pfam" id="PF15611">
    <property type="entry name" value="EH_Signature"/>
    <property type="match status" value="1"/>
</dbReference>
<dbReference type="EMBL" id="NQMC01000025">
    <property type="protein sequence ID" value="TYD44770.1"/>
    <property type="molecule type" value="Genomic_DNA"/>
</dbReference>
<sequence>MAMAQRRCSTIRISYLGDLSGGSPADNAVIMQIGDYIFVEFSHTGNACYVYRANSCGFNPDASALHLTHDLKQKNLAKGRWIHVPKPLKPDAMEGWQQKYDDELRLLGIVPNPQGANQLWNRVVKPKIVKPSVPSFQAPLGNNSESKSQVVNTPADRTVVIHSGGKGKVDFALLLEQLGENLRHYTDHREKGGAFHIEIKQRNTDDILLLRRNGFVVKTGSPFMFWKK</sequence>
<protein>
    <recommendedName>
        <fullName evidence="1">Zorya protein ZorC EH domain-containing protein</fullName>
    </recommendedName>
</protein>
<dbReference type="RefSeq" id="WP_134321100.1">
    <property type="nucleotide sequence ID" value="NZ_NPKC01000021.1"/>
</dbReference>
<accession>A0ABY3MLW7</accession>
<evidence type="ECO:0000259" key="1">
    <source>
        <dbReference type="Pfam" id="PF15611"/>
    </source>
</evidence>
<proteinExistence type="predicted"/>